<gene>
    <name evidence="1" type="ORF">OVA965_LOCUS8108</name>
    <name evidence="2" type="ORF">TMI583_LOCUS8104</name>
</gene>
<dbReference type="Proteomes" id="UP000682733">
    <property type="component" value="Unassembled WGS sequence"/>
</dbReference>
<dbReference type="EMBL" id="CAJOBA010002677">
    <property type="protein sequence ID" value="CAF3655393.1"/>
    <property type="molecule type" value="Genomic_DNA"/>
</dbReference>
<evidence type="ECO:0000313" key="1">
    <source>
        <dbReference type="EMBL" id="CAF0870580.1"/>
    </source>
</evidence>
<accession>A0A8S2D3M5</accession>
<proteinExistence type="predicted"/>
<sequence length="127" mass="14534">MGSMQILYPKVNDSDQNSKNGLLSVLICYPQPIQTADIDKYLNTSDGMVTTDRQMNNNGAILANVRVKLKDCFSSLITLIDCVDGKARSITEYKWILQAFSRSMIFRKPTRTIYILMYYRYITTIAD</sequence>
<comment type="caution">
    <text evidence="1">The sequence shown here is derived from an EMBL/GenBank/DDBJ whole genome shotgun (WGS) entry which is preliminary data.</text>
</comment>
<name>A0A8S2D3M5_9BILA</name>
<reference evidence="1" key="1">
    <citation type="submission" date="2021-02" db="EMBL/GenBank/DDBJ databases">
        <authorList>
            <person name="Nowell W R."/>
        </authorList>
    </citation>
    <scope>NUCLEOTIDE SEQUENCE</scope>
</reference>
<protein>
    <submittedName>
        <fullName evidence="1">Uncharacterized protein</fullName>
    </submittedName>
</protein>
<dbReference type="AlphaFoldDB" id="A0A8S2D3M5"/>
<evidence type="ECO:0000313" key="3">
    <source>
        <dbReference type="Proteomes" id="UP000677228"/>
    </source>
</evidence>
<organism evidence="1 3">
    <name type="scientific">Didymodactylos carnosus</name>
    <dbReference type="NCBI Taxonomy" id="1234261"/>
    <lineage>
        <taxon>Eukaryota</taxon>
        <taxon>Metazoa</taxon>
        <taxon>Spiralia</taxon>
        <taxon>Gnathifera</taxon>
        <taxon>Rotifera</taxon>
        <taxon>Eurotatoria</taxon>
        <taxon>Bdelloidea</taxon>
        <taxon>Philodinida</taxon>
        <taxon>Philodinidae</taxon>
        <taxon>Didymodactylos</taxon>
    </lineage>
</organism>
<dbReference type="EMBL" id="CAJNOK010002676">
    <property type="protein sequence ID" value="CAF0870580.1"/>
    <property type="molecule type" value="Genomic_DNA"/>
</dbReference>
<evidence type="ECO:0000313" key="2">
    <source>
        <dbReference type="EMBL" id="CAF3655393.1"/>
    </source>
</evidence>
<dbReference type="Proteomes" id="UP000677228">
    <property type="component" value="Unassembled WGS sequence"/>
</dbReference>